<evidence type="ECO:0000256" key="1">
    <source>
        <dbReference type="ARBA" id="ARBA00004196"/>
    </source>
</evidence>
<dbReference type="Pfam" id="PF00560">
    <property type="entry name" value="LRR_1"/>
    <property type="match status" value="2"/>
</dbReference>
<dbReference type="AlphaFoldDB" id="A0A022QHE5"/>
<dbReference type="PANTHER" id="PTHR48059:SF4">
    <property type="entry name" value="POLYGALACTURONASE INHIBITOR 1-RELATED"/>
    <property type="match status" value="1"/>
</dbReference>
<dbReference type="Proteomes" id="UP000030748">
    <property type="component" value="Unassembled WGS sequence"/>
</dbReference>
<sequence>LPTSTFSIDLRWNSLTGHVPSFLSKLKKRTLGCRSTTSPASLSQLPNLDGLLLDRNKLTGDIPASFADFRQQNFYLYLSHNQLTGNIPAGLGHAIFTFVDVSTNRLEGLKVMTDEVWGWLNLSKYKQVGRVDIFLNFVYDFSMIEIVAEIENGSAQFHHLCMISSINCTFNFLYFI</sequence>
<organism evidence="2 3">
    <name type="scientific">Erythranthe guttata</name>
    <name type="common">Yellow monkey flower</name>
    <name type="synonym">Mimulus guttatus</name>
    <dbReference type="NCBI Taxonomy" id="4155"/>
    <lineage>
        <taxon>Eukaryota</taxon>
        <taxon>Viridiplantae</taxon>
        <taxon>Streptophyta</taxon>
        <taxon>Embryophyta</taxon>
        <taxon>Tracheophyta</taxon>
        <taxon>Spermatophyta</taxon>
        <taxon>Magnoliopsida</taxon>
        <taxon>eudicotyledons</taxon>
        <taxon>Gunneridae</taxon>
        <taxon>Pentapetalae</taxon>
        <taxon>asterids</taxon>
        <taxon>lamiids</taxon>
        <taxon>Lamiales</taxon>
        <taxon>Phrymaceae</taxon>
        <taxon>Erythranthe</taxon>
    </lineage>
</organism>
<feature type="non-terminal residue" evidence="2">
    <location>
        <position position="1"/>
    </location>
</feature>
<accession>A0A022QHE5</accession>
<dbReference type="PANTHER" id="PTHR48059">
    <property type="entry name" value="POLYGALACTURONASE INHIBITOR 1"/>
    <property type="match status" value="1"/>
</dbReference>
<keyword evidence="3" id="KW-1185">Reference proteome</keyword>
<protein>
    <recommendedName>
        <fullName evidence="4">Malectin-like domain-containing protein</fullName>
    </recommendedName>
</protein>
<evidence type="ECO:0008006" key="4">
    <source>
        <dbReference type="Google" id="ProtNLM"/>
    </source>
</evidence>
<dbReference type="InterPro" id="IPR051848">
    <property type="entry name" value="PGIP"/>
</dbReference>
<name>A0A022QHE5_ERYGU</name>
<dbReference type="InterPro" id="IPR001611">
    <property type="entry name" value="Leu-rich_rpt"/>
</dbReference>
<dbReference type="InterPro" id="IPR032675">
    <property type="entry name" value="LRR_dom_sf"/>
</dbReference>
<dbReference type="Gene3D" id="3.80.10.10">
    <property type="entry name" value="Ribonuclease Inhibitor"/>
    <property type="match status" value="1"/>
</dbReference>
<reference evidence="2 3" key="1">
    <citation type="journal article" date="2013" name="Proc. Natl. Acad. Sci. U.S.A.">
        <title>Fine-scale variation in meiotic recombination in Mimulus inferred from population shotgun sequencing.</title>
        <authorList>
            <person name="Hellsten U."/>
            <person name="Wright K.M."/>
            <person name="Jenkins J."/>
            <person name="Shu S."/>
            <person name="Yuan Y."/>
            <person name="Wessler S.R."/>
            <person name="Schmutz J."/>
            <person name="Willis J.H."/>
            <person name="Rokhsar D.S."/>
        </authorList>
    </citation>
    <scope>NUCLEOTIDE SEQUENCE [LARGE SCALE GENOMIC DNA]</scope>
    <source>
        <strain evidence="3">cv. DUN x IM62</strain>
    </source>
</reference>
<dbReference type="STRING" id="4155.A0A022QHE5"/>
<proteinExistence type="predicted"/>
<gene>
    <name evidence="2" type="ORF">MIMGU_mgv1a022329mg</name>
</gene>
<dbReference type="EMBL" id="KI631533">
    <property type="protein sequence ID" value="EYU26984.1"/>
    <property type="molecule type" value="Genomic_DNA"/>
</dbReference>
<dbReference type="SUPFAM" id="SSF52058">
    <property type="entry name" value="L domain-like"/>
    <property type="match status" value="1"/>
</dbReference>
<comment type="subcellular location">
    <subcellularLocation>
        <location evidence="1">Cell envelope</location>
    </subcellularLocation>
</comment>
<evidence type="ECO:0000313" key="3">
    <source>
        <dbReference type="Proteomes" id="UP000030748"/>
    </source>
</evidence>
<evidence type="ECO:0000313" key="2">
    <source>
        <dbReference type="EMBL" id="EYU26984.1"/>
    </source>
</evidence>